<reference evidence="2" key="1">
    <citation type="submission" date="2019-07" db="EMBL/GenBank/DDBJ databases">
        <authorList>
            <person name="De-Chao Zhang Q."/>
        </authorList>
    </citation>
    <scope>NUCLEOTIDE SEQUENCE</scope>
    <source>
        <strain evidence="2">TP-CH-4</strain>
    </source>
</reference>
<keyword evidence="1" id="KW-0732">Signal</keyword>
<dbReference type="AlphaFoldDB" id="A0A967AWZ3"/>
<organism evidence="2 3">
    <name type="scientific">Pelagihabitans pacificus</name>
    <dbReference type="NCBI Taxonomy" id="2696054"/>
    <lineage>
        <taxon>Bacteria</taxon>
        <taxon>Pseudomonadati</taxon>
        <taxon>Bacteroidota</taxon>
        <taxon>Flavobacteriia</taxon>
        <taxon>Flavobacteriales</taxon>
        <taxon>Flavobacteriaceae</taxon>
        <taxon>Pelagihabitans</taxon>
    </lineage>
</organism>
<evidence type="ECO:0000313" key="3">
    <source>
        <dbReference type="Proteomes" id="UP000707206"/>
    </source>
</evidence>
<dbReference type="RefSeq" id="WP_166205006.1">
    <property type="nucleotide sequence ID" value="NZ_VIKU02000008.1"/>
</dbReference>
<dbReference type="Proteomes" id="UP000707206">
    <property type="component" value="Unassembled WGS sequence"/>
</dbReference>
<sequence>MSDKVKSLIYLLCFLTASAAYYNVTHKDSEKNEVAREMVNTPVQTISVSK</sequence>
<keyword evidence="3" id="KW-1185">Reference proteome</keyword>
<feature type="signal peptide" evidence="1">
    <location>
        <begin position="1"/>
        <end position="19"/>
    </location>
</feature>
<proteinExistence type="predicted"/>
<reference evidence="2" key="2">
    <citation type="submission" date="2020-03" db="EMBL/GenBank/DDBJ databases">
        <title>Flavobacteriaceae bacterium strain TP-CH-4, a member of the family Flavobacteriaceae isolated from a deep-sea seamount.</title>
        <authorList>
            <person name="Zhang D.-C."/>
        </authorList>
    </citation>
    <scope>NUCLEOTIDE SEQUENCE</scope>
    <source>
        <strain evidence="2">TP-CH-4</strain>
    </source>
</reference>
<name>A0A967AWZ3_9FLAO</name>
<evidence type="ECO:0000313" key="2">
    <source>
        <dbReference type="EMBL" id="NHF61434.1"/>
    </source>
</evidence>
<accession>A0A967AWZ3</accession>
<comment type="caution">
    <text evidence="2">The sequence shown here is derived from an EMBL/GenBank/DDBJ whole genome shotgun (WGS) entry which is preliminary data.</text>
</comment>
<feature type="chain" id="PRO_5036848455" evidence="1">
    <location>
        <begin position="20"/>
        <end position="50"/>
    </location>
</feature>
<dbReference type="EMBL" id="VIKU02000008">
    <property type="protein sequence ID" value="NHF61434.1"/>
    <property type="molecule type" value="Genomic_DNA"/>
</dbReference>
<protein>
    <submittedName>
        <fullName evidence="2">Uncharacterized protein</fullName>
    </submittedName>
</protein>
<gene>
    <name evidence="2" type="ORF">FK220_018925</name>
</gene>
<evidence type="ECO:0000256" key="1">
    <source>
        <dbReference type="SAM" id="SignalP"/>
    </source>
</evidence>